<sequence>MKKFALNDRLAGVAFVSVIFILVSLLCTGNIFIDAAFADGCVLQLKDGWNMAAEKRQKCAISLSDGRQRMILQVDYKSSADAGKKLWVFPVPGKAPMITLNLVKGFPVFYGDNLLEMADGASLVPVVISGFVSAGPIYFYHYLLYFSRYFRTISGGVKGGGFKVHERVEKYGFISELISLKSQDGLKNYLEHKAIVLPEKIADLMNSYIGSDFCFVFTWINPAVIRKPYQMSNYERFADFSPPTEEAVISSFETLLPISDGKMVDHEISIFLEFPSDKVFFPLKLTSVYGEDIIPIEIDYVGYLKAELPSWISGFASVDHFFNSGRPNFYMGTTINFFRGQDSDNANIKSKFLAGKSFSESRRYTRILIKAPSSKYADDLRINCEPAVSAGISEFFVENRFWIFIPIMITLLAVATKRTLEKDAHMGDWPLNHPINHFRSRPWMLLFTFMSSLFGHYVLWFNYCFFDNSKEIRETQFSYTPGTYTGSMTVMALFVFFMNGCWKNIRFISGKLNMGIGTVQLMLSLILIFMGYYAMRITFNLALEYSARKQTVFPDSDTLNISRLYNYKRAMIFVFLSHFFVIMVLMENMTRFFLHDYLNFSFFYYLYRNGYFDLLLILMSPFAGFFAFNCTEAFSIFSDDSCYMRCTGSRTAGILTVRHISTFLVSALMIGAFSFGIFNFFLGKF</sequence>
<evidence type="ECO:0000256" key="1">
    <source>
        <dbReference type="SAM" id="Phobius"/>
    </source>
</evidence>
<protein>
    <submittedName>
        <fullName evidence="2">Uncharacterized protein</fullName>
    </submittedName>
</protein>
<feature type="transmembrane region" description="Helical" evidence="1">
    <location>
        <begin position="660"/>
        <end position="682"/>
    </location>
</feature>
<keyword evidence="1" id="KW-0812">Transmembrane</keyword>
<dbReference type="AlphaFoldDB" id="A0A2N1PLB6"/>
<feature type="transmembrane region" description="Helical" evidence="1">
    <location>
        <begin position="441"/>
        <end position="463"/>
    </location>
</feature>
<feature type="transmembrane region" description="Helical" evidence="1">
    <location>
        <begin position="570"/>
        <end position="589"/>
    </location>
</feature>
<dbReference type="Proteomes" id="UP000233256">
    <property type="component" value="Unassembled WGS sequence"/>
</dbReference>
<evidence type="ECO:0000313" key="3">
    <source>
        <dbReference type="Proteomes" id="UP000233256"/>
    </source>
</evidence>
<feature type="transmembrane region" description="Helical" evidence="1">
    <location>
        <begin position="514"/>
        <end position="535"/>
    </location>
</feature>
<feature type="transmembrane region" description="Helical" evidence="1">
    <location>
        <begin position="610"/>
        <end position="628"/>
    </location>
</feature>
<proteinExistence type="predicted"/>
<reference evidence="2 3" key="1">
    <citation type="journal article" date="2017" name="ISME J.">
        <title>Potential for microbial H2 and metal transformations associated with novel bacteria and archaea in deep terrestrial subsurface sediments.</title>
        <authorList>
            <person name="Hernsdorf A.W."/>
            <person name="Amano Y."/>
            <person name="Miyakawa K."/>
            <person name="Ise K."/>
            <person name="Suzuki Y."/>
            <person name="Anantharaman K."/>
            <person name="Probst A."/>
            <person name="Burstein D."/>
            <person name="Thomas B.C."/>
            <person name="Banfield J.F."/>
        </authorList>
    </citation>
    <scope>NUCLEOTIDE SEQUENCE [LARGE SCALE GENOMIC DNA]</scope>
    <source>
        <strain evidence="2">HGW-Wallbacteria-1</strain>
    </source>
</reference>
<evidence type="ECO:0000313" key="2">
    <source>
        <dbReference type="EMBL" id="PKK89143.1"/>
    </source>
</evidence>
<gene>
    <name evidence="2" type="ORF">CVV64_15665</name>
</gene>
<comment type="caution">
    <text evidence="2">The sequence shown here is derived from an EMBL/GenBank/DDBJ whole genome shotgun (WGS) entry which is preliminary data.</text>
</comment>
<name>A0A2N1PLB6_9BACT</name>
<keyword evidence="1" id="KW-0472">Membrane</keyword>
<feature type="transmembrane region" description="Helical" evidence="1">
    <location>
        <begin position="483"/>
        <end position="502"/>
    </location>
</feature>
<keyword evidence="1" id="KW-1133">Transmembrane helix</keyword>
<organism evidence="2 3">
    <name type="scientific">Candidatus Wallbacteria bacterium HGW-Wallbacteria-1</name>
    <dbReference type="NCBI Taxonomy" id="2013854"/>
    <lineage>
        <taxon>Bacteria</taxon>
        <taxon>Candidatus Walliibacteriota</taxon>
    </lineage>
</organism>
<accession>A0A2N1PLB6</accession>
<feature type="transmembrane region" description="Helical" evidence="1">
    <location>
        <begin position="401"/>
        <end position="420"/>
    </location>
</feature>
<dbReference type="EMBL" id="PGXC01000024">
    <property type="protein sequence ID" value="PKK89143.1"/>
    <property type="molecule type" value="Genomic_DNA"/>
</dbReference>